<reference evidence="6" key="1">
    <citation type="journal article" date="2019" name="Int. J. Syst. Evol. Microbiol.">
        <title>The Global Catalogue of Microorganisms (GCM) 10K type strain sequencing project: providing services to taxonomists for standard genome sequencing and annotation.</title>
        <authorList>
            <consortium name="The Broad Institute Genomics Platform"/>
            <consortium name="The Broad Institute Genome Sequencing Center for Infectious Disease"/>
            <person name="Wu L."/>
            <person name="Ma J."/>
        </authorList>
    </citation>
    <scope>NUCLEOTIDE SEQUENCE [LARGE SCALE GENOMIC DNA]</scope>
    <source>
        <strain evidence="6">CGMCC 4.7330</strain>
    </source>
</reference>
<dbReference type="PANTHER" id="PTHR43537:SF24">
    <property type="entry name" value="GLUCONATE OPERON TRANSCRIPTIONAL REPRESSOR"/>
    <property type="match status" value="1"/>
</dbReference>
<evidence type="ECO:0000313" key="6">
    <source>
        <dbReference type="Proteomes" id="UP001595696"/>
    </source>
</evidence>
<comment type="caution">
    <text evidence="5">The sequence shown here is derived from an EMBL/GenBank/DDBJ whole genome shotgun (WGS) entry which is preliminary data.</text>
</comment>
<dbReference type="InterPro" id="IPR008920">
    <property type="entry name" value="TF_FadR/GntR_C"/>
</dbReference>
<dbReference type="PANTHER" id="PTHR43537">
    <property type="entry name" value="TRANSCRIPTIONAL REGULATOR, GNTR FAMILY"/>
    <property type="match status" value="1"/>
</dbReference>
<evidence type="ECO:0000313" key="5">
    <source>
        <dbReference type="EMBL" id="MFC3962211.1"/>
    </source>
</evidence>
<dbReference type="Gene3D" id="1.20.120.530">
    <property type="entry name" value="GntR ligand-binding domain-like"/>
    <property type="match status" value="1"/>
</dbReference>
<dbReference type="SUPFAM" id="SSF46785">
    <property type="entry name" value="Winged helix' DNA-binding domain"/>
    <property type="match status" value="1"/>
</dbReference>
<dbReference type="InterPro" id="IPR000524">
    <property type="entry name" value="Tscrpt_reg_HTH_GntR"/>
</dbReference>
<feature type="domain" description="HTH gntR-type" evidence="4">
    <location>
        <begin position="9"/>
        <end position="77"/>
    </location>
</feature>
<evidence type="ECO:0000256" key="3">
    <source>
        <dbReference type="ARBA" id="ARBA00023163"/>
    </source>
</evidence>
<dbReference type="Pfam" id="PF00392">
    <property type="entry name" value="GntR"/>
    <property type="match status" value="1"/>
</dbReference>
<keyword evidence="6" id="KW-1185">Reference proteome</keyword>
<protein>
    <submittedName>
        <fullName evidence="5">FadR/GntR family transcriptional regulator</fullName>
    </submittedName>
</protein>
<dbReference type="PRINTS" id="PR00035">
    <property type="entry name" value="HTHGNTR"/>
</dbReference>
<dbReference type="Pfam" id="PF07729">
    <property type="entry name" value="FCD"/>
    <property type="match status" value="1"/>
</dbReference>
<dbReference type="Gene3D" id="1.10.10.10">
    <property type="entry name" value="Winged helix-like DNA-binding domain superfamily/Winged helix DNA-binding domain"/>
    <property type="match status" value="1"/>
</dbReference>
<dbReference type="SMART" id="SM00895">
    <property type="entry name" value="FCD"/>
    <property type="match status" value="1"/>
</dbReference>
<evidence type="ECO:0000256" key="1">
    <source>
        <dbReference type="ARBA" id="ARBA00023015"/>
    </source>
</evidence>
<gene>
    <name evidence="5" type="ORF">ACFO0B_09470</name>
</gene>
<dbReference type="CDD" id="cd07377">
    <property type="entry name" value="WHTH_GntR"/>
    <property type="match status" value="1"/>
</dbReference>
<dbReference type="InterPro" id="IPR036390">
    <property type="entry name" value="WH_DNA-bd_sf"/>
</dbReference>
<keyword evidence="1" id="KW-0805">Transcription regulation</keyword>
<proteinExistence type="predicted"/>
<organism evidence="5 6">
    <name type="scientific">Nocardia jiangsuensis</name>
    <dbReference type="NCBI Taxonomy" id="1691563"/>
    <lineage>
        <taxon>Bacteria</taxon>
        <taxon>Bacillati</taxon>
        <taxon>Actinomycetota</taxon>
        <taxon>Actinomycetes</taxon>
        <taxon>Mycobacteriales</taxon>
        <taxon>Nocardiaceae</taxon>
        <taxon>Nocardia</taxon>
    </lineage>
</organism>
<sequence>MDITPVTRASVSDEVFGQLVTEILAGRLAPGDALPGERELAERFGVNRHAVREALKGVRQAGLVRIAQGGKTRVLDWRVSAGLDALSALAETGAVPPVRMLRDIAEMRRSVAADAARLCAERATPEQRAAVTAAAERYPAATDRPVDATAADLDFWTAVIDGSGNIAYRLGLNTLVAGFGAIGWPVIADLGLFIEYVDRDSHAELARRIAAADPDGAHALATELLGRMVALLAGGVEE</sequence>
<dbReference type="SMART" id="SM00345">
    <property type="entry name" value="HTH_GNTR"/>
    <property type="match status" value="1"/>
</dbReference>
<keyword evidence="2" id="KW-0238">DNA-binding</keyword>
<dbReference type="RefSeq" id="WP_378611976.1">
    <property type="nucleotide sequence ID" value="NZ_JBHSAX010000009.1"/>
</dbReference>
<accession>A0ABV8DRG5</accession>
<dbReference type="InterPro" id="IPR011711">
    <property type="entry name" value="GntR_C"/>
</dbReference>
<name>A0ABV8DRG5_9NOCA</name>
<evidence type="ECO:0000259" key="4">
    <source>
        <dbReference type="PROSITE" id="PS50949"/>
    </source>
</evidence>
<dbReference type="InterPro" id="IPR036388">
    <property type="entry name" value="WH-like_DNA-bd_sf"/>
</dbReference>
<dbReference type="Proteomes" id="UP001595696">
    <property type="component" value="Unassembled WGS sequence"/>
</dbReference>
<dbReference type="EMBL" id="JBHSAX010000009">
    <property type="protein sequence ID" value="MFC3962211.1"/>
    <property type="molecule type" value="Genomic_DNA"/>
</dbReference>
<dbReference type="PROSITE" id="PS50949">
    <property type="entry name" value="HTH_GNTR"/>
    <property type="match status" value="1"/>
</dbReference>
<dbReference type="SUPFAM" id="SSF48008">
    <property type="entry name" value="GntR ligand-binding domain-like"/>
    <property type="match status" value="1"/>
</dbReference>
<keyword evidence="3" id="KW-0804">Transcription</keyword>
<evidence type="ECO:0000256" key="2">
    <source>
        <dbReference type="ARBA" id="ARBA00023125"/>
    </source>
</evidence>